<name>A0A0L6Z6S9_9CLOT</name>
<accession>A0A0L6Z6S9</accession>
<dbReference type="STRING" id="36844.SAMN04488501_11081"/>
<dbReference type="PROSITE" id="PS51462">
    <property type="entry name" value="NUDIX"/>
    <property type="match status" value="1"/>
</dbReference>
<dbReference type="EC" id="5.3.3.2" evidence="2"/>
<keyword evidence="3" id="KW-1185">Reference proteome</keyword>
<dbReference type="Proteomes" id="UP000037043">
    <property type="component" value="Unassembled WGS sequence"/>
</dbReference>
<dbReference type="CDD" id="cd04692">
    <property type="entry name" value="NUDIX_Hydrolase"/>
    <property type="match status" value="1"/>
</dbReference>
<feature type="domain" description="Nudix hydrolase" evidence="1">
    <location>
        <begin position="33"/>
        <end position="172"/>
    </location>
</feature>
<organism evidence="2 3">
    <name type="scientific">Clostridium homopropionicum DSM 5847</name>
    <dbReference type="NCBI Taxonomy" id="1121318"/>
    <lineage>
        <taxon>Bacteria</taxon>
        <taxon>Bacillati</taxon>
        <taxon>Bacillota</taxon>
        <taxon>Clostridia</taxon>
        <taxon>Eubacteriales</taxon>
        <taxon>Clostridiaceae</taxon>
        <taxon>Clostridium</taxon>
    </lineage>
</organism>
<reference evidence="3" key="1">
    <citation type="submission" date="2015-08" db="EMBL/GenBank/DDBJ databases">
        <title>Genome sequence of the strict anaerobe Clostridium homopropionicum LuHBu1 (DSM 5847T).</title>
        <authorList>
            <person name="Poehlein A."/>
            <person name="Beck M."/>
            <person name="Schiel-Bengelsdorf B."/>
            <person name="Bengelsdorf F.R."/>
            <person name="Daniel R."/>
            <person name="Duerre P."/>
        </authorList>
    </citation>
    <scope>NUCLEOTIDE SEQUENCE [LARGE SCALE GENOMIC DNA]</scope>
    <source>
        <strain evidence="3">DSM 5847</strain>
    </source>
</reference>
<evidence type="ECO:0000313" key="3">
    <source>
        <dbReference type="Proteomes" id="UP000037043"/>
    </source>
</evidence>
<protein>
    <submittedName>
        <fullName evidence="2">Isopentenyl-diphosphate delta-isomerase</fullName>
        <ecNumber evidence="2">5.3.3.2</ecNumber>
    </submittedName>
</protein>
<dbReference type="EMBL" id="LHUR01000036">
    <property type="protein sequence ID" value="KOA18660.1"/>
    <property type="molecule type" value="Genomic_DNA"/>
</dbReference>
<comment type="caution">
    <text evidence="2">The sequence shown here is derived from an EMBL/GenBank/DDBJ whole genome shotgun (WGS) entry which is preliminary data.</text>
</comment>
<proteinExistence type="predicted"/>
<dbReference type="Gene3D" id="3.90.79.10">
    <property type="entry name" value="Nucleoside Triphosphate Pyrophosphohydrolase"/>
    <property type="match status" value="1"/>
</dbReference>
<dbReference type="InterPro" id="IPR015797">
    <property type="entry name" value="NUDIX_hydrolase-like_dom_sf"/>
</dbReference>
<dbReference type="AlphaFoldDB" id="A0A0L6Z6S9"/>
<gene>
    <name evidence="2" type="primary">idi</name>
    <name evidence="2" type="ORF">CLHOM_29440</name>
</gene>
<keyword evidence="2" id="KW-0413">Isomerase</keyword>
<evidence type="ECO:0000313" key="2">
    <source>
        <dbReference type="EMBL" id="KOA18660.1"/>
    </source>
</evidence>
<sequence>MMNKCDNEILNYYDEEGNNIGKAERSEIHLKGLWHKTFQCWIVKKEEDQYYLLFQKRHPKKDTNPNLYDISSAGHLQHDEDTEDGVRELKEELGIDVSFEKLIPLGVIKNVTRYKNYIDKEFNLLYLYISDKPLQEYTIQLDELTALVKIPLKDVIKLFNGDIHEVLSEGIEYDEHGQSNPVKKYLKLDDFVPHGNEYYNYVFSKIEEVLKEL</sequence>
<dbReference type="PANTHER" id="PTHR10885">
    <property type="entry name" value="ISOPENTENYL-DIPHOSPHATE DELTA-ISOMERASE"/>
    <property type="match status" value="1"/>
</dbReference>
<dbReference type="Pfam" id="PF00293">
    <property type="entry name" value="NUDIX"/>
    <property type="match status" value="1"/>
</dbReference>
<dbReference type="PANTHER" id="PTHR10885:SF0">
    <property type="entry name" value="ISOPENTENYL-DIPHOSPHATE DELTA-ISOMERASE"/>
    <property type="match status" value="1"/>
</dbReference>
<dbReference type="InterPro" id="IPR000086">
    <property type="entry name" value="NUDIX_hydrolase_dom"/>
</dbReference>
<dbReference type="PATRIC" id="fig|1121318.3.peg.2955"/>
<dbReference type="GO" id="GO:0004452">
    <property type="term" value="F:isopentenyl-diphosphate delta-isomerase activity"/>
    <property type="evidence" value="ECO:0007669"/>
    <property type="project" value="UniProtKB-EC"/>
</dbReference>
<dbReference type="SUPFAM" id="SSF55811">
    <property type="entry name" value="Nudix"/>
    <property type="match status" value="1"/>
</dbReference>
<evidence type="ECO:0000259" key="1">
    <source>
        <dbReference type="PROSITE" id="PS51462"/>
    </source>
</evidence>